<sequence>MPRANRRRRDDVPLALGRLGAGLTTTEMYAGQRWTVRRLTGASSDRTYLCPGCEQDIWPGTPHVVAWPDEGVGGVGDRRHWHTPCWTARERRPPRGAFR</sequence>
<protein>
    <submittedName>
        <fullName evidence="1">ATP/GTP-binding protein</fullName>
    </submittedName>
</protein>
<dbReference type="RefSeq" id="WP_035902222.1">
    <property type="nucleotide sequence ID" value="NZ_AVPK01000001.1"/>
</dbReference>
<dbReference type="EMBL" id="AVPK01000001">
    <property type="protein sequence ID" value="KGN39302.1"/>
    <property type="molecule type" value="Genomic_DNA"/>
</dbReference>
<evidence type="ECO:0000313" key="1">
    <source>
        <dbReference type="EMBL" id="KGN39302.1"/>
    </source>
</evidence>
<reference evidence="1 2" key="1">
    <citation type="submission" date="2013-08" db="EMBL/GenBank/DDBJ databases">
        <title>The genome sequence of Knoellia subterranea.</title>
        <authorList>
            <person name="Zhu W."/>
            <person name="Wang G."/>
        </authorList>
    </citation>
    <scope>NUCLEOTIDE SEQUENCE [LARGE SCALE GENOMIC DNA]</scope>
    <source>
        <strain evidence="1 2">KCTC 19937</strain>
    </source>
</reference>
<keyword evidence="2" id="KW-1185">Reference proteome</keyword>
<dbReference type="OrthoDB" id="3381577at2"/>
<dbReference type="AlphaFoldDB" id="A0A0A0JT97"/>
<dbReference type="eggNOG" id="ENOG5032YDP">
    <property type="taxonomic scope" value="Bacteria"/>
</dbReference>
<dbReference type="STRING" id="1385521.N803_02185"/>
<name>A0A0A0JT97_9MICO</name>
<gene>
    <name evidence="1" type="ORF">N803_02185</name>
</gene>
<accession>A0A0A0JT97</accession>
<comment type="caution">
    <text evidence="1">The sequence shown here is derived from an EMBL/GenBank/DDBJ whole genome shotgun (WGS) entry which is preliminary data.</text>
</comment>
<organism evidence="1 2">
    <name type="scientific">Knoellia subterranea KCTC 19937</name>
    <dbReference type="NCBI Taxonomy" id="1385521"/>
    <lineage>
        <taxon>Bacteria</taxon>
        <taxon>Bacillati</taxon>
        <taxon>Actinomycetota</taxon>
        <taxon>Actinomycetes</taxon>
        <taxon>Micrococcales</taxon>
        <taxon>Intrasporangiaceae</taxon>
        <taxon>Knoellia</taxon>
    </lineage>
</organism>
<evidence type="ECO:0000313" key="2">
    <source>
        <dbReference type="Proteomes" id="UP000030011"/>
    </source>
</evidence>
<dbReference type="Proteomes" id="UP000030011">
    <property type="component" value="Unassembled WGS sequence"/>
</dbReference>
<proteinExistence type="predicted"/>